<dbReference type="InterPro" id="IPR003029">
    <property type="entry name" value="S1_domain"/>
</dbReference>
<dbReference type="EMBL" id="MHVG01000026">
    <property type="protein sequence ID" value="OHA89648.1"/>
    <property type="molecule type" value="Genomic_DNA"/>
</dbReference>
<dbReference type="GO" id="GO:0003723">
    <property type="term" value="F:RNA binding"/>
    <property type="evidence" value="ECO:0007669"/>
    <property type="project" value="UniProtKB-UniRule"/>
</dbReference>
<comment type="caution">
    <text evidence="9">The sequence shown here is derived from an EMBL/GenBank/DDBJ whole genome shotgun (WGS) entry which is preliminary data.</text>
</comment>
<proteinExistence type="inferred from homology"/>
<dbReference type="InterPro" id="IPR012340">
    <property type="entry name" value="NA-bd_OB-fold"/>
</dbReference>
<dbReference type="Gene3D" id="2.40.50.140">
    <property type="entry name" value="Nucleic acid-binding proteins"/>
    <property type="match status" value="3"/>
</dbReference>
<dbReference type="Pfam" id="PF00773">
    <property type="entry name" value="RNB"/>
    <property type="match status" value="1"/>
</dbReference>
<reference evidence="9 10" key="1">
    <citation type="journal article" date="2016" name="Nat. Commun.">
        <title>Thousands of microbial genomes shed light on interconnected biogeochemical processes in an aquifer system.</title>
        <authorList>
            <person name="Anantharaman K."/>
            <person name="Brown C.T."/>
            <person name="Hug L.A."/>
            <person name="Sharon I."/>
            <person name="Castelle C.J."/>
            <person name="Probst A.J."/>
            <person name="Thomas B.C."/>
            <person name="Singh A."/>
            <person name="Wilkins M.J."/>
            <person name="Karaoz U."/>
            <person name="Brodie E.L."/>
            <person name="Williams K.H."/>
            <person name="Hubbard S.S."/>
            <person name="Banfield J.F."/>
        </authorList>
    </citation>
    <scope>NUCLEOTIDE SEQUENCE [LARGE SCALE GENOMIC DNA]</scope>
</reference>
<dbReference type="SMART" id="SM00316">
    <property type="entry name" value="S1"/>
    <property type="match status" value="1"/>
</dbReference>
<evidence type="ECO:0000256" key="2">
    <source>
        <dbReference type="ARBA" id="ARBA00022490"/>
    </source>
</evidence>
<dbReference type="NCBIfam" id="TIGR00358">
    <property type="entry name" value="3_prime_RNase"/>
    <property type="match status" value="1"/>
</dbReference>
<keyword evidence="3 7" id="KW-0540">Nuclease</keyword>
<dbReference type="InterPro" id="IPR022966">
    <property type="entry name" value="RNase_II/R_CS"/>
</dbReference>
<organism evidence="9 10">
    <name type="scientific">Candidatus Zambryskibacteria bacterium RIFCSPHIGHO2_01_FULL_44_22b</name>
    <dbReference type="NCBI Taxonomy" id="1802737"/>
    <lineage>
        <taxon>Bacteria</taxon>
        <taxon>Candidatus Zambryskiibacteriota</taxon>
    </lineage>
</organism>
<sequence length="649" mass="74126">MDSQILDGMIRVTGKGVGYFTIPASAQGSGVAKEDDLEIQPENLNTALNRDRVKVEPLGKKIFDRKQAKVTEIIERHKLDFVGTLEKDGDKFFLIPDDKRMYRDIFVLPESVKDAKEGDKIQVKITKWTESSKSPKGELVRVIGRAGEHNAEMLGIVYESGFEVDFPPEVEKEAEAWKERYENEDKLKDRKDFRETTTFTIDPVDAKDFDDAISLKKLDNGDYEIGVHIADVSHFVLPNSNLDKEARKRGTSIYLVDRTIPMLPEVLSNDLCSLNANEDKYAFSAIFVMNKEAQVKERWFGKTLINSDKRFSYEEAQEILDKKSGLLYEELKTLNELAYKLREEKFKKGAIDFETEEVKFELDNLGKPIRVYKKERKDTNKLIEDFMLLANREVATYMNKGMANPPAGGSRAAFVYRIHDSPDREKIIDLATFVKALGFELKHKDGETTAENITKMLRSVEGSPAEALIKTASIRAMSKAIYSTANIGHFGLAFDYYTHFTSPIRRYPDLIVHRLLLRFLEKGQIEQDEIAKYQRLAEDASERELEAADAERTSIKYKQVEYMSELVGQEFDATVSGVSEWGVYVEEVNTKAEGMVKLRDMKDDFYELNEKLYAITGKNTGKLYSLGDKVRVKLIASDPDRKTLDFVFV</sequence>
<dbReference type="PROSITE" id="PS01175">
    <property type="entry name" value="RIBONUCLEASE_II"/>
    <property type="match status" value="1"/>
</dbReference>
<evidence type="ECO:0000256" key="1">
    <source>
        <dbReference type="ARBA" id="ARBA00001849"/>
    </source>
</evidence>
<keyword evidence="4 7" id="KW-0378">Hydrolase</keyword>
<dbReference type="GO" id="GO:0005829">
    <property type="term" value="C:cytosol"/>
    <property type="evidence" value="ECO:0007669"/>
    <property type="project" value="TreeGrafter"/>
</dbReference>
<gene>
    <name evidence="7" type="primary">rnr</name>
    <name evidence="9" type="ORF">A2832_01175</name>
</gene>
<dbReference type="PANTHER" id="PTHR23355:SF9">
    <property type="entry name" value="DIS3-LIKE EXONUCLEASE 2"/>
    <property type="match status" value="1"/>
</dbReference>
<dbReference type="PROSITE" id="PS50126">
    <property type="entry name" value="S1"/>
    <property type="match status" value="1"/>
</dbReference>
<dbReference type="Proteomes" id="UP000178538">
    <property type="component" value="Unassembled WGS sequence"/>
</dbReference>
<evidence type="ECO:0000256" key="7">
    <source>
        <dbReference type="HAMAP-Rule" id="MF_01895"/>
    </source>
</evidence>
<dbReference type="HAMAP" id="MF_01895">
    <property type="entry name" value="RNase_R"/>
    <property type="match status" value="1"/>
</dbReference>
<dbReference type="GO" id="GO:0008859">
    <property type="term" value="F:exoribonuclease II activity"/>
    <property type="evidence" value="ECO:0007669"/>
    <property type="project" value="UniProtKB-UniRule"/>
</dbReference>
<accession>A0A1G2SY25</accession>
<dbReference type="AlphaFoldDB" id="A0A1G2SY25"/>
<keyword evidence="5 7" id="KW-0269">Exonuclease</keyword>
<dbReference type="InterPro" id="IPR001900">
    <property type="entry name" value="RNase_II/R"/>
</dbReference>
<comment type="subcellular location">
    <subcellularLocation>
        <location evidence="7">Cytoplasm</location>
    </subcellularLocation>
</comment>
<keyword evidence="6 7" id="KW-0694">RNA-binding</keyword>
<name>A0A1G2SY25_9BACT</name>
<comment type="catalytic activity">
    <reaction evidence="1 7">
        <text>Exonucleolytic cleavage in the 3'- to 5'-direction to yield nucleoside 5'-phosphates.</text>
        <dbReference type="EC" id="3.1.13.1"/>
    </reaction>
</comment>
<comment type="function">
    <text evidence="7">3'-5' exoribonuclease that releases 5'-nucleoside monophosphates and is involved in maturation of structured RNAs.</text>
</comment>
<dbReference type="Pfam" id="PF17876">
    <property type="entry name" value="CSD2"/>
    <property type="match status" value="1"/>
</dbReference>
<evidence type="ECO:0000313" key="9">
    <source>
        <dbReference type="EMBL" id="OHA89648.1"/>
    </source>
</evidence>
<dbReference type="InterPro" id="IPR011805">
    <property type="entry name" value="RNase_R"/>
</dbReference>
<dbReference type="NCBIfam" id="TIGR02063">
    <property type="entry name" value="RNase_R"/>
    <property type="match status" value="1"/>
</dbReference>
<evidence type="ECO:0000256" key="5">
    <source>
        <dbReference type="ARBA" id="ARBA00022839"/>
    </source>
</evidence>
<evidence type="ECO:0000256" key="3">
    <source>
        <dbReference type="ARBA" id="ARBA00022722"/>
    </source>
</evidence>
<evidence type="ECO:0000256" key="4">
    <source>
        <dbReference type="ARBA" id="ARBA00022801"/>
    </source>
</evidence>
<dbReference type="CDD" id="cd04471">
    <property type="entry name" value="S1_RNase_R"/>
    <property type="match status" value="1"/>
</dbReference>
<dbReference type="STRING" id="1802737.A2832_01175"/>
<dbReference type="GO" id="GO:0006402">
    <property type="term" value="P:mRNA catabolic process"/>
    <property type="evidence" value="ECO:0007669"/>
    <property type="project" value="TreeGrafter"/>
</dbReference>
<evidence type="ECO:0000256" key="6">
    <source>
        <dbReference type="ARBA" id="ARBA00022884"/>
    </source>
</evidence>
<evidence type="ECO:0000313" key="10">
    <source>
        <dbReference type="Proteomes" id="UP000178538"/>
    </source>
</evidence>
<keyword evidence="2 7" id="KW-0963">Cytoplasm</keyword>
<feature type="domain" description="S1 motif" evidence="8">
    <location>
        <begin position="568"/>
        <end position="649"/>
    </location>
</feature>
<dbReference type="InterPro" id="IPR050180">
    <property type="entry name" value="RNR_Ribonuclease"/>
</dbReference>
<dbReference type="SUPFAM" id="SSF50249">
    <property type="entry name" value="Nucleic acid-binding proteins"/>
    <property type="match status" value="3"/>
</dbReference>
<dbReference type="Pfam" id="PF00575">
    <property type="entry name" value="S1"/>
    <property type="match status" value="1"/>
</dbReference>
<dbReference type="EC" id="3.1.13.1" evidence="7"/>
<dbReference type="PANTHER" id="PTHR23355">
    <property type="entry name" value="RIBONUCLEASE"/>
    <property type="match status" value="1"/>
</dbReference>
<dbReference type="SMART" id="SM00955">
    <property type="entry name" value="RNB"/>
    <property type="match status" value="1"/>
</dbReference>
<evidence type="ECO:0000259" key="8">
    <source>
        <dbReference type="PROSITE" id="PS50126"/>
    </source>
</evidence>
<dbReference type="InterPro" id="IPR040476">
    <property type="entry name" value="CSD2"/>
</dbReference>
<protein>
    <recommendedName>
        <fullName evidence="7">Ribonuclease R</fullName>
        <shortName evidence="7">RNase R</shortName>
        <ecNumber evidence="7">3.1.13.1</ecNumber>
    </recommendedName>
</protein>
<dbReference type="InterPro" id="IPR004476">
    <property type="entry name" value="RNase_II/RNase_R"/>
</dbReference>
<comment type="similarity">
    <text evidence="7">Belongs to the RNR ribonuclease family. RNase R subfamily.</text>
</comment>